<gene>
    <name evidence="3" type="primary">LOC108070752</name>
</gene>
<dbReference type="GeneID" id="108070752"/>
<dbReference type="OrthoDB" id="6344011at2759"/>
<organism evidence="2 3">
    <name type="scientific">Drosophila kikkawai</name>
    <name type="common">Fruit fly</name>
    <dbReference type="NCBI Taxonomy" id="30033"/>
    <lineage>
        <taxon>Eukaryota</taxon>
        <taxon>Metazoa</taxon>
        <taxon>Ecdysozoa</taxon>
        <taxon>Arthropoda</taxon>
        <taxon>Hexapoda</taxon>
        <taxon>Insecta</taxon>
        <taxon>Pterygota</taxon>
        <taxon>Neoptera</taxon>
        <taxon>Endopterygota</taxon>
        <taxon>Diptera</taxon>
        <taxon>Brachycera</taxon>
        <taxon>Muscomorpha</taxon>
        <taxon>Ephydroidea</taxon>
        <taxon>Drosophilidae</taxon>
        <taxon>Drosophila</taxon>
        <taxon>Sophophora</taxon>
    </lineage>
</organism>
<evidence type="ECO:0000313" key="2">
    <source>
        <dbReference type="Proteomes" id="UP001652661"/>
    </source>
</evidence>
<keyword evidence="2" id="KW-1185">Reference proteome</keyword>
<feature type="compositionally biased region" description="Polar residues" evidence="1">
    <location>
        <begin position="57"/>
        <end position="66"/>
    </location>
</feature>
<accession>A0A6P4I2C8</accession>
<dbReference type="Proteomes" id="UP001652661">
    <property type="component" value="Chromosome 2R"/>
</dbReference>
<feature type="compositionally biased region" description="Polar residues" evidence="1">
    <location>
        <begin position="152"/>
        <end position="164"/>
    </location>
</feature>
<feature type="compositionally biased region" description="Basic and acidic residues" evidence="1">
    <location>
        <begin position="140"/>
        <end position="151"/>
    </location>
</feature>
<feature type="compositionally biased region" description="Polar residues" evidence="1">
    <location>
        <begin position="122"/>
        <end position="132"/>
    </location>
</feature>
<evidence type="ECO:0000256" key="1">
    <source>
        <dbReference type="SAM" id="MobiDB-lite"/>
    </source>
</evidence>
<dbReference type="AlphaFoldDB" id="A0A6P4I2C8"/>
<reference evidence="2" key="1">
    <citation type="submission" date="2025-05" db="UniProtKB">
        <authorList>
            <consortium name="RefSeq"/>
        </authorList>
    </citation>
    <scope>NUCLEOTIDE SEQUENCE [LARGE SCALE GENOMIC DNA]</scope>
    <source>
        <strain evidence="2">14028-0561.14</strain>
    </source>
</reference>
<reference evidence="3" key="2">
    <citation type="submission" date="2025-08" db="UniProtKB">
        <authorList>
            <consortium name="RefSeq"/>
        </authorList>
    </citation>
    <scope>IDENTIFICATION</scope>
    <source>
        <strain evidence="3">14028-0561.14</strain>
        <tissue evidence="3">Whole fly</tissue>
    </source>
</reference>
<proteinExistence type="predicted"/>
<protein>
    <submittedName>
        <fullName evidence="3">Uncharacterized protein isoform X1</fullName>
    </submittedName>
</protein>
<evidence type="ECO:0000313" key="3">
    <source>
        <dbReference type="RefSeq" id="XP_017016838.1"/>
    </source>
</evidence>
<dbReference type="RefSeq" id="XP_017016838.1">
    <property type="nucleotide sequence ID" value="XM_017161349.2"/>
</dbReference>
<sequence length="193" mass="21572">MLSLTKRLQQEITSASATRHRFYHLPSPTEKVKAKGNAQNGSLRRNALRLSGFHSMGCSSSKSTATVDDIKTKPVSAKSTKMAGHKEYPASEAFTIPLDNENENPEVPLNETLRQPPKRIQQMMQEAASSEPPTLEELEDKQQKAEQRRQELMQQKLETIQKNAQMLMRGHDSETATETGDGDAEAPKENPEE</sequence>
<feature type="region of interest" description="Disordered" evidence="1">
    <location>
        <begin position="57"/>
        <end position="193"/>
    </location>
</feature>
<name>A0A6P4I2C8_DROKI</name>